<sequence length="208" mass="21970">MATRRPTSPRASAGSAGARPGARPADARQARSGGAPAAGATRPPAASRGRRTPPSPASRRRGRGPRTLVLLSLLVVLAVFLVPSLQKWLQQRSQIAELRAGIVAQEQQLALSRAEELRWDDPAYVQAQARARLQYVVPGEDHYVIDGPSSADEVDPAETAATVPRPEEAWYANVWESLRVAGLAPQDELTGSVPAPSARPAPATTGAP</sequence>
<keyword evidence="2" id="KW-1133">Transmembrane helix</keyword>
<reference evidence="3 4" key="1">
    <citation type="submission" date="2018-02" db="EMBL/GenBank/DDBJ databases">
        <title>Genomic Encyclopedia of Archaeal and Bacterial Type Strains, Phase II (KMG-II): from individual species to whole genera.</title>
        <authorList>
            <person name="Goeker M."/>
        </authorList>
    </citation>
    <scope>NUCLEOTIDE SEQUENCE [LARGE SCALE GENOMIC DNA]</scope>
    <source>
        <strain evidence="3 4">DSM 22857</strain>
    </source>
</reference>
<dbReference type="InterPro" id="IPR007060">
    <property type="entry name" value="FtsL/DivIC"/>
</dbReference>
<gene>
    <name evidence="3" type="ORF">CLV92_10445</name>
</gene>
<feature type="region of interest" description="Disordered" evidence="1">
    <location>
        <begin position="1"/>
        <end position="63"/>
    </location>
</feature>
<keyword evidence="4" id="KW-1185">Reference proteome</keyword>
<dbReference type="EMBL" id="PTJD01000004">
    <property type="protein sequence ID" value="PPK97229.1"/>
    <property type="molecule type" value="Genomic_DNA"/>
</dbReference>
<dbReference type="AlphaFoldDB" id="A0A2S6ISK6"/>
<feature type="transmembrane region" description="Helical" evidence="2">
    <location>
        <begin position="68"/>
        <end position="89"/>
    </location>
</feature>
<keyword evidence="3" id="KW-0131">Cell cycle</keyword>
<evidence type="ECO:0000313" key="3">
    <source>
        <dbReference type="EMBL" id="PPK97229.1"/>
    </source>
</evidence>
<feature type="compositionally biased region" description="Low complexity" evidence="1">
    <location>
        <begin position="30"/>
        <end position="47"/>
    </location>
</feature>
<dbReference type="GO" id="GO:0051301">
    <property type="term" value="P:cell division"/>
    <property type="evidence" value="ECO:0007669"/>
    <property type="project" value="UniProtKB-KW"/>
</dbReference>
<keyword evidence="2" id="KW-0812">Transmembrane</keyword>
<proteinExistence type="predicted"/>
<dbReference type="Pfam" id="PF04977">
    <property type="entry name" value="DivIC"/>
    <property type="match status" value="1"/>
</dbReference>
<keyword evidence="3" id="KW-0132">Cell division</keyword>
<feature type="region of interest" description="Disordered" evidence="1">
    <location>
        <begin position="187"/>
        <end position="208"/>
    </location>
</feature>
<feature type="compositionally biased region" description="Low complexity" evidence="1">
    <location>
        <begin position="1"/>
        <end position="24"/>
    </location>
</feature>
<feature type="compositionally biased region" description="Low complexity" evidence="1">
    <location>
        <begin position="194"/>
        <end position="208"/>
    </location>
</feature>
<name>A0A2S6ISK6_9ACTN</name>
<evidence type="ECO:0000256" key="2">
    <source>
        <dbReference type="SAM" id="Phobius"/>
    </source>
</evidence>
<comment type="caution">
    <text evidence="3">The sequence shown here is derived from an EMBL/GenBank/DDBJ whole genome shotgun (WGS) entry which is preliminary data.</text>
</comment>
<evidence type="ECO:0000256" key="1">
    <source>
        <dbReference type="SAM" id="MobiDB-lite"/>
    </source>
</evidence>
<accession>A0A2S6ISK6</accession>
<keyword evidence="2" id="KW-0472">Membrane</keyword>
<dbReference type="Proteomes" id="UP000239485">
    <property type="component" value="Unassembled WGS sequence"/>
</dbReference>
<organism evidence="3 4">
    <name type="scientific">Kineococcus xinjiangensis</name>
    <dbReference type="NCBI Taxonomy" id="512762"/>
    <lineage>
        <taxon>Bacteria</taxon>
        <taxon>Bacillati</taxon>
        <taxon>Actinomycetota</taxon>
        <taxon>Actinomycetes</taxon>
        <taxon>Kineosporiales</taxon>
        <taxon>Kineosporiaceae</taxon>
        <taxon>Kineococcus</taxon>
    </lineage>
</organism>
<protein>
    <submittedName>
        <fullName evidence="3">Cell division protein FtsB</fullName>
    </submittedName>
</protein>
<evidence type="ECO:0000313" key="4">
    <source>
        <dbReference type="Proteomes" id="UP000239485"/>
    </source>
</evidence>